<keyword evidence="4" id="KW-1185">Reference proteome</keyword>
<dbReference type="RefSeq" id="WP_069956793.1">
    <property type="nucleotide sequence ID" value="NZ_MCGG01000008.1"/>
</dbReference>
<dbReference type="GO" id="GO:0016787">
    <property type="term" value="F:hydrolase activity"/>
    <property type="evidence" value="ECO:0007669"/>
    <property type="project" value="InterPro"/>
</dbReference>
<dbReference type="GO" id="GO:0003677">
    <property type="term" value="F:DNA binding"/>
    <property type="evidence" value="ECO:0007669"/>
    <property type="project" value="InterPro"/>
</dbReference>
<dbReference type="OrthoDB" id="9803459at2"/>
<gene>
    <name evidence="3" type="ORF">BEN30_04435</name>
</gene>
<dbReference type="Gene3D" id="3.40.50.300">
    <property type="entry name" value="P-loop containing nucleotide triphosphate hydrolases"/>
    <property type="match status" value="2"/>
</dbReference>
<evidence type="ECO:0000313" key="3">
    <source>
        <dbReference type="EMBL" id="OEJ69329.1"/>
    </source>
</evidence>
<dbReference type="AlphaFoldDB" id="A0A1E5QBD5"/>
<comment type="caution">
    <text evidence="3">The sequence shown here is derived from an EMBL/GenBank/DDBJ whole genome shotgun (WGS) entry which is preliminary data.</text>
</comment>
<sequence>MHLRKWQQKIIDSFPSIIRQHRKFILKAPTGAGKTVLASEIVERFYKDQKIVVLCHRLVLLEQLEQALSKKHAVRKLVASDTGHAFEGYDILLSTNMRAKEMLADAITKADLIIVDEAHRVSPNGRAYKRIIDTFNEKAKPDAHFIGLTASPERITNDQRDQLNLAFDTIIDCANIEDLIEEGVLVQPVYRAHFVHDLELDGIDISSGDFPVTKLAPAIIRSSMIDYATWSYNEERLKVSGKPISAWFCADISVAEATLEKIQEFGIKAAIITAGTSIKERMLLLARHERGEIEAMVSVGVLAEGWDNPFCNIIVHLRPTLSKVLWGQSVGRGLRSAPGKDKCIVIDVSSNWSTFGPVEKLEWSLWSTRRSHMKYLNRFNWIGRQHDGEDVHDTYLLCKNVLANKSRCSHIYKKNAYENDTCPVCGTYAATDIYKEQKLDSSLNEGGLHQLFFDRAPKVYGEMNLSVWESLGGMAWKSATDKERVFLTFCMAFAEVSGAETHSESEYWDAALATETQIRKYLVKHKFWIKKQEDFELTLIADGLLAGKQIRSLPAHYGISLCGTAFQTHTSAENERKYQKAIKITERLAMLGCSSHDNLPYFNAADHMGV</sequence>
<evidence type="ECO:0000313" key="4">
    <source>
        <dbReference type="Proteomes" id="UP000095347"/>
    </source>
</evidence>
<dbReference type="Pfam" id="PF00271">
    <property type="entry name" value="Helicase_C"/>
    <property type="match status" value="1"/>
</dbReference>
<evidence type="ECO:0008006" key="5">
    <source>
        <dbReference type="Google" id="ProtNLM"/>
    </source>
</evidence>
<dbReference type="SUPFAM" id="SSF52540">
    <property type="entry name" value="P-loop containing nucleoside triphosphate hydrolases"/>
    <property type="match status" value="1"/>
</dbReference>
<dbReference type="Proteomes" id="UP000095347">
    <property type="component" value="Unassembled WGS sequence"/>
</dbReference>
<dbReference type="InterPro" id="IPR001650">
    <property type="entry name" value="Helicase_C-like"/>
</dbReference>
<dbReference type="Pfam" id="PF04851">
    <property type="entry name" value="ResIII"/>
    <property type="match status" value="1"/>
</dbReference>
<dbReference type="InterPro" id="IPR003593">
    <property type="entry name" value="AAA+_ATPase"/>
</dbReference>
<organism evidence="3 4">
    <name type="scientific">Magnetovibrio blakemorei</name>
    <dbReference type="NCBI Taxonomy" id="28181"/>
    <lineage>
        <taxon>Bacteria</taxon>
        <taxon>Pseudomonadati</taxon>
        <taxon>Pseudomonadota</taxon>
        <taxon>Alphaproteobacteria</taxon>
        <taxon>Rhodospirillales</taxon>
        <taxon>Magnetovibrionaceae</taxon>
        <taxon>Magnetovibrio</taxon>
    </lineage>
</organism>
<feature type="domain" description="Helicase ATP-binding" evidence="1">
    <location>
        <begin position="15"/>
        <end position="170"/>
    </location>
</feature>
<dbReference type="PANTHER" id="PTHR47396:SF1">
    <property type="entry name" value="ATP-DEPENDENT HELICASE IRC3-RELATED"/>
    <property type="match status" value="1"/>
</dbReference>
<dbReference type="SMART" id="SM00382">
    <property type="entry name" value="AAA"/>
    <property type="match status" value="1"/>
</dbReference>
<dbReference type="PANTHER" id="PTHR47396">
    <property type="entry name" value="TYPE I RESTRICTION ENZYME ECOKI R PROTEIN"/>
    <property type="match status" value="1"/>
</dbReference>
<dbReference type="SMART" id="SM00487">
    <property type="entry name" value="DEXDc"/>
    <property type="match status" value="1"/>
</dbReference>
<evidence type="ECO:0000259" key="2">
    <source>
        <dbReference type="PROSITE" id="PS51194"/>
    </source>
</evidence>
<dbReference type="STRING" id="28181.BEN30_04435"/>
<reference evidence="4" key="1">
    <citation type="submission" date="2016-07" db="EMBL/GenBank/DDBJ databases">
        <authorList>
            <person name="Florea S."/>
            <person name="Webb J.S."/>
            <person name="Jaromczyk J."/>
            <person name="Schardl C.L."/>
        </authorList>
    </citation>
    <scope>NUCLEOTIDE SEQUENCE [LARGE SCALE GENOMIC DNA]</scope>
    <source>
        <strain evidence="4">MV-1</strain>
    </source>
</reference>
<protein>
    <recommendedName>
        <fullName evidence="5">Helicase</fullName>
    </recommendedName>
</protein>
<dbReference type="PROSITE" id="PS51194">
    <property type="entry name" value="HELICASE_CTER"/>
    <property type="match status" value="1"/>
</dbReference>
<dbReference type="InterPro" id="IPR050742">
    <property type="entry name" value="Helicase_Restrict-Modif_Enz"/>
</dbReference>
<dbReference type="InterPro" id="IPR006935">
    <property type="entry name" value="Helicase/UvrB_N"/>
</dbReference>
<dbReference type="InterPro" id="IPR027417">
    <property type="entry name" value="P-loop_NTPase"/>
</dbReference>
<dbReference type="GO" id="GO:0005829">
    <property type="term" value="C:cytosol"/>
    <property type="evidence" value="ECO:0007669"/>
    <property type="project" value="TreeGrafter"/>
</dbReference>
<name>A0A1E5QBD5_9PROT</name>
<dbReference type="GO" id="GO:0005524">
    <property type="term" value="F:ATP binding"/>
    <property type="evidence" value="ECO:0007669"/>
    <property type="project" value="InterPro"/>
</dbReference>
<dbReference type="PROSITE" id="PS51192">
    <property type="entry name" value="HELICASE_ATP_BIND_1"/>
    <property type="match status" value="1"/>
</dbReference>
<feature type="domain" description="Helicase C-terminal" evidence="2">
    <location>
        <begin position="224"/>
        <end position="377"/>
    </location>
</feature>
<dbReference type="EMBL" id="MCGG01000008">
    <property type="protein sequence ID" value="OEJ69329.1"/>
    <property type="molecule type" value="Genomic_DNA"/>
</dbReference>
<proteinExistence type="predicted"/>
<dbReference type="InterPro" id="IPR014001">
    <property type="entry name" value="Helicase_ATP-bd"/>
</dbReference>
<evidence type="ECO:0000259" key="1">
    <source>
        <dbReference type="PROSITE" id="PS51192"/>
    </source>
</evidence>
<accession>A0A1E5QBD5</accession>